<dbReference type="InterPro" id="IPR035979">
    <property type="entry name" value="RBD_domain_sf"/>
</dbReference>
<dbReference type="InterPro" id="IPR045877">
    <property type="entry name" value="ZFP36-like"/>
</dbReference>
<dbReference type="EMBL" id="LGRX02017596">
    <property type="protein sequence ID" value="KAK3260554.1"/>
    <property type="molecule type" value="Genomic_DNA"/>
</dbReference>
<dbReference type="Pfam" id="PF00076">
    <property type="entry name" value="RRM_1"/>
    <property type="match status" value="1"/>
</dbReference>
<feature type="region of interest" description="Disordered" evidence="7">
    <location>
        <begin position="176"/>
        <end position="196"/>
    </location>
</feature>
<keyword evidence="2" id="KW-0677">Repeat</keyword>
<keyword evidence="3 6" id="KW-0863">Zinc-finger</keyword>
<protein>
    <submittedName>
        <fullName evidence="10">Uncharacterized protein</fullName>
    </submittedName>
</protein>
<dbReference type="Proteomes" id="UP001190700">
    <property type="component" value="Unassembled WGS sequence"/>
</dbReference>
<feature type="region of interest" description="Disordered" evidence="7">
    <location>
        <begin position="286"/>
        <end position="305"/>
    </location>
</feature>
<dbReference type="InterPro" id="IPR000571">
    <property type="entry name" value="Znf_CCCH"/>
</dbReference>
<dbReference type="InterPro" id="IPR012677">
    <property type="entry name" value="Nucleotide-bd_a/b_plait_sf"/>
</dbReference>
<evidence type="ECO:0000313" key="11">
    <source>
        <dbReference type="Proteomes" id="UP001190700"/>
    </source>
</evidence>
<dbReference type="GO" id="GO:0008270">
    <property type="term" value="F:zinc ion binding"/>
    <property type="evidence" value="ECO:0007669"/>
    <property type="project" value="UniProtKB-KW"/>
</dbReference>
<dbReference type="Gene3D" id="4.10.1000.10">
    <property type="entry name" value="Zinc finger, CCCH-type"/>
    <property type="match status" value="2"/>
</dbReference>
<sequence length="305" mass="33258">MSTSVFAWNIPYDVAANGNDLKELFEVVGPVEQFTLIKKPQNSFSSARFKYADHETALKAVLKYNGWKLDNASRVLRVKIDSAHSPAGSILDAASKEVPSTETWPASANSKLSEEVSQLVSADTKSESALDSSALKPLYPRKPCIEFHQEGKCGRGDKCVFSHGEDELASALPTQRQLASSKPAREGQIKVGSKYKPRAASSKRKQCKFWVLNGECPHGSKCRFAHRDTEPQQKVLPIKPSIEGGSLTTAIKHDSPFLSSQGTKVIRVRVDAVPYIIGEEHLEGYAPGKDASLGTPGRMPPPQRG</sequence>
<dbReference type="PANTHER" id="PTHR12547:SF18">
    <property type="entry name" value="PROTEIN TIS11"/>
    <property type="match status" value="1"/>
</dbReference>
<accession>A0AAE0KU52</accession>
<organism evidence="10 11">
    <name type="scientific">Cymbomonas tetramitiformis</name>
    <dbReference type="NCBI Taxonomy" id="36881"/>
    <lineage>
        <taxon>Eukaryota</taxon>
        <taxon>Viridiplantae</taxon>
        <taxon>Chlorophyta</taxon>
        <taxon>Pyramimonadophyceae</taxon>
        <taxon>Pyramimonadales</taxon>
        <taxon>Pyramimonadaceae</taxon>
        <taxon>Cymbomonas</taxon>
    </lineage>
</organism>
<feature type="zinc finger region" description="C3H1-type" evidence="6">
    <location>
        <begin position="138"/>
        <end position="166"/>
    </location>
</feature>
<keyword evidence="4 6" id="KW-0862">Zinc</keyword>
<evidence type="ECO:0000256" key="1">
    <source>
        <dbReference type="ARBA" id="ARBA00022723"/>
    </source>
</evidence>
<keyword evidence="11" id="KW-1185">Reference proteome</keyword>
<feature type="domain" description="RRM" evidence="8">
    <location>
        <begin position="3"/>
        <end position="83"/>
    </location>
</feature>
<dbReference type="PANTHER" id="PTHR12547">
    <property type="entry name" value="CCCH ZINC FINGER/TIS11-RELATED"/>
    <property type="match status" value="1"/>
</dbReference>
<dbReference type="InterPro" id="IPR036855">
    <property type="entry name" value="Znf_CCCH_sf"/>
</dbReference>
<keyword evidence="1 6" id="KW-0479">Metal-binding</keyword>
<evidence type="ECO:0000256" key="2">
    <source>
        <dbReference type="ARBA" id="ARBA00022737"/>
    </source>
</evidence>
<keyword evidence="5" id="KW-0694">RNA-binding</keyword>
<comment type="caution">
    <text evidence="10">The sequence shown here is derived from an EMBL/GenBank/DDBJ whole genome shotgun (WGS) entry which is preliminary data.</text>
</comment>
<proteinExistence type="predicted"/>
<feature type="zinc finger region" description="C3H1-type" evidence="6">
    <location>
        <begin position="201"/>
        <end position="229"/>
    </location>
</feature>
<evidence type="ECO:0000259" key="9">
    <source>
        <dbReference type="PROSITE" id="PS50103"/>
    </source>
</evidence>
<dbReference type="SUPFAM" id="SSF54928">
    <property type="entry name" value="RNA-binding domain, RBD"/>
    <property type="match status" value="1"/>
</dbReference>
<dbReference type="Pfam" id="PF00642">
    <property type="entry name" value="zf-CCCH"/>
    <property type="match status" value="2"/>
</dbReference>
<evidence type="ECO:0000256" key="3">
    <source>
        <dbReference type="ARBA" id="ARBA00022771"/>
    </source>
</evidence>
<dbReference type="Gene3D" id="3.30.70.330">
    <property type="match status" value="1"/>
</dbReference>
<evidence type="ECO:0000313" key="10">
    <source>
        <dbReference type="EMBL" id="KAK3260554.1"/>
    </source>
</evidence>
<evidence type="ECO:0000256" key="4">
    <source>
        <dbReference type="ARBA" id="ARBA00022833"/>
    </source>
</evidence>
<evidence type="ECO:0000256" key="5">
    <source>
        <dbReference type="PROSITE-ProRule" id="PRU00176"/>
    </source>
</evidence>
<dbReference type="SUPFAM" id="SSF90229">
    <property type="entry name" value="CCCH zinc finger"/>
    <property type="match status" value="2"/>
</dbReference>
<dbReference type="PROSITE" id="PS50103">
    <property type="entry name" value="ZF_C3H1"/>
    <property type="match status" value="2"/>
</dbReference>
<name>A0AAE0KU52_9CHLO</name>
<dbReference type="PROSITE" id="PS50102">
    <property type="entry name" value="RRM"/>
    <property type="match status" value="1"/>
</dbReference>
<gene>
    <name evidence="10" type="ORF">CYMTET_30493</name>
</gene>
<evidence type="ECO:0000259" key="8">
    <source>
        <dbReference type="PROSITE" id="PS50102"/>
    </source>
</evidence>
<evidence type="ECO:0000256" key="7">
    <source>
        <dbReference type="SAM" id="MobiDB-lite"/>
    </source>
</evidence>
<dbReference type="GO" id="GO:0003729">
    <property type="term" value="F:mRNA binding"/>
    <property type="evidence" value="ECO:0007669"/>
    <property type="project" value="InterPro"/>
</dbReference>
<feature type="domain" description="C3H1-type" evidence="9">
    <location>
        <begin position="201"/>
        <end position="229"/>
    </location>
</feature>
<reference evidence="10 11" key="1">
    <citation type="journal article" date="2015" name="Genome Biol. Evol.">
        <title>Comparative Genomics of a Bacterivorous Green Alga Reveals Evolutionary Causalities and Consequences of Phago-Mixotrophic Mode of Nutrition.</title>
        <authorList>
            <person name="Burns J.A."/>
            <person name="Paasch A."/>
            <person name="Narechania A."/>
            <person name="Kim E."/>
        </authorList>
    </citation>
    <scope>NUCLEOTIDE SEQUENCE [LARGE SCALE GENOMIC DNA]</scope>
    <source>
        <strain evidence="10 11">PLY_AMNH</strain>
    </source>
</reference>
<dbReference type="SMART" id="SM00356">
    <property type="entry name" value="ZnF_C3H1"/>
    <property type="match status" value="2"/>
</dbReference>
<dbReference type="InterPro" id="IPR000504">
    <property type="entry name" value="RRM_dom"/>
</dbReference>
<feature type="domain" description="C3H1-type" evidence="9">
    <location>
        <begin position="138"/>
        <end position="166"/>
    </location>
</feature>
<evidence type="ECO:0000256" key="6">
    <source>
        <dbReference type="PROSITE-ProRule" id="PRU00723"/>
    </source>
</evidence>
<dbReference type="AlphaFoldDB" id="A0AAE0KU52"/>